<evidence type="ECO:0000256" key="1">
    <source>
        <dbReference type="ARBA" id="ARBA00004141"/>
    </source>
</evidence>
<accession>A0A8S3Z5R2</accession>
<dbReference type="Proteomes" id="UP000678393">
    <property type="component" value="Unassembled WGS sequence"/>
</dbReference>
<dbReference type="PANTHER" id="PTHR13414:SF9">
    <property type="entry name" value="PROTON-COUPLED ZINC ANTIPORTER SLC30A9, MITOCHONDRIAL"/>
    <property type="match status" value="1"/>
</dbReference>
<dbReference type="GO" id="GO:0008324">
    <property type="term" value="F:monoatomic cation transmembrane transporter activity"/>
    <property type="evidence" value="ECO:0007669"/>
    <property type="project" value="InterPro"/>
</dbReference>
<organism evidence="8 9">
    <name type="scientific">Candidula unifasciata</name>
    <dbReference type="NCBI Taxonomy" id="100452"/>
    <lineage>
        <taxon>Eukaryota</taxon>
        <taxon>Metazoa</taxon>
        <taxon>Spiralia</taxon>
        <taxon>Lophotrochozoa</taxon>
        <taxon>Mollusca</taxon>
        <taxon>Gastropoda</taxon>
        <taxon>Heterobranchia</taxon>
        <taxon>Euthyneura</taxon>
        <taxon>Panpulmonata</taxon>
        <taxon>Eupulmonata</taxon>
        <taxon>Stylommatophora</taxon>
        <taxon>Helicina</taxon>
        <taxon>Helicoidea</taxon>
        <taxon>Geomitridae</taxon>
        <taxon>Candidula</taxon>
    </lineage>
</organism>
<feature type="domain" description="Cation efflux protein transmembrane" evidence="7">
    <location>
        <begin position="14"/>
        <end position="72"/>
    </location>
</feature>
<comment type="caution">
    <text evidence="8">The sequence shown here is derived from an EMBL/GenBank/DDBJ whole genome shotgun (WGS) entry which is preliminary data.</text>
</comment>
<dbReference type="PANTHER" id="PTHR13414">
    <property type="entry name" value="HUEL-CATION TRANSPORTER"/>
    <property type="match status" value="1"/>
</dbReference>
<protein>
    <recommendedName>
        <fullName evidence="7">Cation efflux protein transmembrane domain-containing protein</fullName>
    </recommendedName>
</protein>
<dbReference type="GO" id="GO:0005783">
    <property type="term" value="C:endoplasmic reticulum"/>
    <property type="evidence" value="ECO:0007669"/>
    <property type="project" value="TreeGrafter"/>
</dbReference>
<reference evidence="8" key="1">
    <citation type="submission" date="2021-04" db="EMBL/GenBank/DDBJ databases">
        <authorList>
            <consortium name="Molecular Ecology Group"/>
        </authorList>
    </citation>
    <scope>NUCLEOTIDE SEQUENCE</scope>
</reference>
<dbReference type="GO" id="GO:0006882">
    <property type="term" value="P:intracellular zinc ion homeostasis"/>
    <property type="evidence" value="ECO:0007669"/>
    <property type="project" value="TreeGrafter"/>
</dbReference>
<dbReference type="GO" id="GO:0016020">
    <property type="term" value="C:membrane"/>
    <property type="evidence" value="ECO:0007669"/>
    <property type="project" value="UniProtKB-SubCell"/>
</dbReference>
<keyword evidence="9" id="KW-1185">Reference proteome</keyword>
<evidence type="ECO:0000313" key="9">
    <source>
        <dbReference type="Proteomes" id="UP000678393"/>
    </source>
</evidence>
<dbReference type="InterPro" id="IPR040177">
    <property type="entry name" value="SLC30A9"/>
</dbReference>
<keyword evidence="2" id="KW-0813">Transport</keyword>
<evidence type="ECO:0000259" key="7">
    <source>
        <dbReference type="Pfam" id="PF01545"/>
    </source>
</evidence>
<evidence type="ECO:0000256" key="4">
    <source>
        <dbReference type="ARBA" id="ARBA00022989"/>
    </source>
</evidence>
<evidence type="ECO:0000256" key="5">
    <source>
        <dbReference type="ARBA" id="ARBA00023136"/>
    </source>
</evidence>
<keyword evidence="3 6" id="KW-0812">Transmembrane</keyword>
<evidence type="ECO:0000256" key="3">
    <source>
        <dbReference type="ARBA" id="ARBA00022692"/>
    </source>
</evidence>
<dbReference type="GO" id="GO:0006829">
    <property type="term" value="P:zinc ion transport"/>
    <property type="evidence" value="ECO:0007669"/>
    <property type="project" value="InterPro"/>
</dbReference>
<keyword evidence="4 6" id="KW-1133">Transmembrane helix</keyword>
<dbReference type="AlphaFoldDB" id="A0A8S3Z5R2"/>
<dbReference type="Pfam" id="PF01545">
    <property type="entry name" value="Cation_efflux"/>
    <property type="match status" value="1"/>
</dbReference>
<dbReference type="OrthoDB" id="435980at2759"/>
<feature type="non-terminal residue" evidence="8">
    <location>
        <position position="1"/>
    </location>
</feature>
<feature type="non-terminal residue" evidence="8">
    <location>
        <position position="72"/>
    </location>
</feature>
<dbReference type="InterPro" id="IPR058533">
    <property type="entry name" value="Cation_efflux_TM"/>
</dbReference>
<comment type="subcellular location">
    <subcellularLocation>
        <location evidence="1">Membrane</location>
        <topology evidence="1">Multi-pass membrane protein</topology>
    </subcellularLocation>
</comment>
<feature type="transmembrane region" description="Helical" evidence="6">
    <location>
        <begin position="12"/>
        <end position="33"/>
    </location>
</feature>
<sequence>EPGFWSSGTTRVVLSAILVNGANTLFKLIAWLYTGSHSMFSEFIHSCADTMNQIILGIGLYHSFKKPDTDHP</sequence>
<evidence type="ECO:0000313" key="8">
    <source>
        <dbReference type="EMBL" id="CAG5124489.1"/>
    </source>
</evidence>
<dbReference type="SUPFAM" id="SSF161111">
    <property type="entry name" value="Cation efflux protein transmembrane domain-like"/>
    <property type="match status" value="1"/>
</dbReference>
<keyword evidence="5 6" id="KW-0472">Membrane</keyword>
<evidence type="ECO:0000256" key="6">
    <source>
        <dbReference type="SAM" id="Phobius"/>
    </source>
</evidence>
<dbReference type="InterPro" id="IPR027469">
    <property type="entry name" value="Cation_efflux_TMD_sf"/>
</dbReference>
<name>A0A8S3Z5R2_9EUPU</name>
<dbReference type="EMBL" id="CAJHNH020001780">
    <property type="protein sequence ID" value="CAG5124489.1"/>
    <property type="molecule type" value="Genomic_DNA"/>
</dbReference>
<dbReference type="Gene3D" id="1.20.1510.10">
    <property type="entry name" value="Cation efflux protein transmembrane domain"/>
    <property type="match status" value="1"/>
</dbReference>
<evidence type="ECO:0000256" key="2">
    <source>
        <dbReference type="ARBA" id="ARBA00022448"/>
    </source>
</evidence>
<gene>
    <name evidence="8" type="ORF">CUNI_LOCUS10047</name>
</gene>
<proteinExistence type="predicted"/>